<proteinExistence type="predicted"/>
<evidence type="ECO:0000313" key="6">
    <source>
        <dbReference type="EMBL" id="KLL09865.1"/>
    </source>
</evidence>
<feature type="domain" description="Core-binding (CB)" evidence="5">
    <location>
        <begin position="256"/>
        <end position="340"/>
    </location>
</feature>
<evidence type="ECO:0000313" key="7">
    <source>
        <dbReference type="Proteomes" id="UP000035425"/>
    </source>
</evidence>
<protein>
    <submittedName>
        <fullName evidence="6">Integrase</fullName>
    </submittedName>
</protein>
<keyword evidence="1 3" id="KW-0238">DNA-binding</keyword>
<evidence type="ECO:0000259" key="5">
    <source>
        <dbReference type="PROSITE" id="PS51900"/>
    </source>
</evidence>
<dbReference type="Pfam" id="PF02899">
    <property type="entry name" value="Phage_int_SAM_1"/>
    <property type="match status" value="1"/>
</dbReference>
<accession>A0ABR5EZH3</accession>
<dbReference type="InterPro" id="IPR010998">
    <property type="entry name" value="Integrase_recombinase_N"/>
</dbReference>
<dbReference type="Gene3D" id="1.10.443.10">
    <property type="entry name" value="Intergrase catalytic core"/>
    <property type="match status" value="1"/>
</dbReference>
<dbReference type="Proteomes" id="UP000035425">
    <property type="component" value="Unassembled WGS sequence"/>
</dbReference>
<dbReference type="PROSITE" id="PS51900">
    <property type="entry name" value="CB"/>
    <property type="match status" value="1"/>
</dbReference>
<name>A0ABR5EZH3_9ACTN</name>
<gene>
    <name evidence="6" type="ORF">FrCorBMG51_21735</name>
</gene>
<dbReference type="InterPro" id="IPR013762">
    <property type="entry name" value="Integrase-like_cat_sf"/>
</dbReference>
<keyword evidence="2" id="KW-0233">DNA recombination</keyword>
<feature type="compositionally biased region" description="Basic and acidic residues" evidence="4">
    <location>
        <begin position="543"/>
        <end position="554"/>
    </location>
</feature>
<dbReference type="InterPro" id="IPR004107">
    <property type="entry name" value="Integrase_SAM-like_N"/>
</dbReference>
<dbReference type="SUPFAM" id="SSF56349">
    <property type="entry name" value="DNA breaking-rejoining enzymes"/>
    <property type="match status" value="1"/>
</dbReference>
<evidence type="ECO:0000256" key="3">
    <source>
        <dbReference type="PROSITE-ProRule" id="PRU01248"/>
    </source>
</evidence>
<evidence type="ECO:0000256" key="1">
    <source>
        <dbReference type="ARBA" id="ARBA00023125"/>
    </source>
</evidence>
<evidence type="ECO:0000256" key="2">
    <source>
        <dbReference type="ARBA" id="ARBA00023172"/>
    </source>
</evidence>
<dbReference type="EMBL" id="JWIO01000053">
    <property type="protein sequence ID" value="KLL09865.1"/>
    <property type="molecule type" value="Genomic_DNA"/>
</dbReference>
<dbReference type="InterPro" id="IPR044068">
    <property type="entry name" value="CB"/>
</dbReference>
<keyword evidence="7" id="KW-1185">Reference proteome</keyword>
<organism evidence="6 7">
    <name type="scientific">Protofrankia coriariae</name>
    <dbReference type="NCBI Taxonomy" id="1562887"/>
    <lineage>
        <taxon>Bacteria</taxon>
        <taxon>Bacillati</taxon>
        <taxon>Actinomycetota</taxon>
        <taxon>Actinomycetes</taxon>
        <taxon>Frankiales</taxon>
        <taxon>Frankiaceae</taxon>
        <taxon>Protofrankia</taxon>
    </lineage>
</organism>
<dbReference type="RefSeq" id="WP_047224867.1">
    <property type="nucleotide sequence ID" value="NZ_JWIO01000053.1"/>
</dbReference>
<comment type="caution">
    <text evidence="6">The sequence shown here is derived from an EMBL/GenBank/DDBJ whole genome shotgun (WGS) entry which is preliminary data.</text>
</comment>
<dbReference type="Gene3D" id="1.10.150.130">
    <property type="match status" value="1"/>
</dbReference>
<reference evidence="6 7" key="1">
    <citation type="submission" date="2014-12" db="EMBL/GenBank/DDBJ databases">
        <title>Frankia sp. BMG5.1 draft genome.</title>
        <authorList>
            <person name="Gtari M."/>
            <person name="Ghodhbane-Gtari F."/>
            <person name="Nouioui I."/>
            <person name="Ktari A."/>
            <person name="Hezbri K."/>
            <person name="Mimouni W."/>
            <person name="Sbissi I."/>
            <person name="Ayari A."/>
            <person name="Yamanaka T."/>
            <person name="Normand P."/>
            <person name="Tisa L.S."/>
            <person name="Boudabous A."/>
        </authorList>
    </citation>
    <scope>NUCLEOTIDE SEQUENCE [LARGE SCALE GENOMIC DNA]</scope>
    <source>
        <strain evidence="6 7">BMG5.1</strain>
    </source>
</reference>
<sequence length="554" mass="62803">MTPPDRQHASIARTATSCASCLAWGLPYRRGLCRACYDFIAPRYDHPVGECGACRRREPLKKGFCRLCWCQARLERTTGTYKMLIPHVRLVRHHQLFFADMAGYRDTHTAPRRFDETGRKPPPPPTCRPTIRYIQPAFSDHVIRRRYRYGQFDLRRGPAPDNPWLAWGLYIAHNLAERRGWGPFVRGGMQRTLVMLLAGHTDGELIRVSDFYETVAEHSTNIDDTIEILTVMGVVLDDRQQAFDRWLRAELDGLAPAIRRDTHTWATTLRNGGPRNRARTPSTVSNYLHAIRPALTTWSTRYDHLREITRDDVIAYLDTLTGSPRDKATTALRSLFAWAKRTNIIFRNPAVHLHVPQRDDPVWQPLRPDELARTLAATTTVHGRLFVALAAIHAARVGQIRALQLDDVDLGNRRITIAGHARPLDDLTHQTLLAWLEHRRTRWPNTANRHLIISPCTAGGLGPVSYPFLARPLRGLPATLERLRIDRQLEEALTSGADPLHVAAVFGVSDTTAIRYADNARHLLARPHETDPLESPRTQASRPDGEPHRHLGSG</sequence>
<dbReference type="InterPro" id="IPR011010">
    <property type="entry name" value="DNA_brk_join_enz"/>
</dbReference>
<evidence type="ECO:0000256" key="4">
    <source>
        <dbReference type="SAM" id="MobiDB-lite"/>
    </source>
</evidence>
<feature type="region of interest" description="Disordered" evidence="4">
    <location>
        <begin position="526"/>
        <end position="554"/>
    </location>
</feature>